<dbReference type="SUPFAM" id="SSF81383">
    <property type="entry name" value="F-box domain"/>
    <property type="match status" value="1"/>
</dbReference>
<dbReference type="AlphaFoldDB" id="A8P1M5"/>
<dbReference type="InterPro" id="IPR036047">
    <property type="entry name" value="F-box-like_dom_sf"/>
</dbReference>
<evidence type="ECO:0000313" key="3">
    <source>
        <dbReference type="Proteomes" id="UP000001861"/>
    </source>
</evidence>
<comment type="caution">
    <text evidence="2">The sequence shown here is derived from an EMBL/GenBank/DDBJ whole genome shotgun (WGS) entry which is preliminary data.</text>
</comment>
<dbReference type="GeneID" id="6014701"/>
<dbReference type="OrthoDB" id="3023006at2759"/>
<evidence type="ECO:0000256" key="1">
    <source>
        <dbReference type="SAM" id="MobiDB-lite"/>
    </source>
</evidence>
<feature type="compositionally biased region" description="Polar residues" evidence="1">
    <location>
        <begin position="10"/>
        <end position="23"/>
    </location>
</feature>
<dbReference type="RefSeq" id="XP_001838132.1">
    <property type="nucleotide sequence ID" value="XM_001838080.1"/>
</dbReference>
<dbReference type="InParanoid" id="A8P1M5"/>
<organism evidence="2 3">
    <name type="scientific">Coprinopsis cinerea (strain Okayama-7 / 130 / ATCC MYA-4618 / FGSC 9003)</name>
    <name type="common">Inky cap fungus</name>
    <name type="synonym">Hormographiella aspergillata</name>
    <dbReference type="NCBI Taxonomy" id="240176"/>
    <lineage>
        <taxon>Eukaryota</taxon>
        <taxon>Fungi</taxon>
        <taxon>Dikarya</taxon>
        <taxon>Basidiomycota</taxon>
        <taxon>Agaricomycotina</taxon>
        <taxon>Agaricomycetes</taxon>
        <taxon>Agaricomycetidae</taxon>
        <taxon>Agaricales</taxon>
        <taxon>Agaricineae</taxon>
        <taxon>Psathyrellaceae</taxon>
        <taxon>Coprinopsis</taxon>
    </lineage>
</organism>
<dbReference type="VEuPathDB" id="FungiDB:CC1G_05613"/>
<proteinExistence type="predicted"/>
<evidence type="ECO:0000313" key="2">
    <source>
        <dbReference type="EMBL" id="EAU83709.1"/>
    </source>
</evidence>
<dbReference type="EMBL" id="AACS02000013">
    <property type="protein sequence ID" value="EAU83709.1"/>
    <property type="molecule type" value="Genomic_DNA"/>
</dbReference>
<feature type="region of interest" description="Disordered" evidence="1">
    <location>
        <begin position="1"/>
        <end position="23"/>
    </location>
</feature>
<dbReference type="Gene3D" id="1.20.1280.50">
    <property type="match status" value="1"/>
</dbReference>
<gene>
    <name evidence="2" type="ORF">CC1G_05613</name>
</gene>
<sequence>MLTPDFPTELRTSSYSPPESQLMTSSTTSATLVDASFYQPQSTTGVLSAEVLCHIFTFNAERSTCSLLATLATSHVCRWWRALAVSYPELWRPFALLGWVEGKDGQPGGYDAFSWEILSRCRGATIDAGWRRKESLELRTTPTKGSSAIHQWTKSKLNLLHSPNELEGELCNLNLMRSYFLPMFGGYNQWATVSTFFGIRSMAAQMEDLEVVAWADCQRGLWILPGDMFEQGPALADSDSEDEGKDREEEEDMVGEPRLQRLSLKHCWIDLSSPTIRLDGLRVLEITSTVYLDITPTKPGSRWSDYWAILVRCPALEELKLEFARLAEEDEESELRSSSPPKAQLPNLRSLQLKSRLKEVHLVFKTLSIPATCHRRIEIEDGLLGTCDFLDPSAQWGMLSNRLSPVFPHPAMGHRFTGARLFS</sequence>
<name>A8P1M5_COPC7</name>
<dbReference type="KEGG" id="cci:CC1G_05613"/>
<reference evidence="2 3" key="1">
    <citation type="journal article" date="2010" name="Proc. Natl. Acad. Sci. U.S.A.">
        <title>Insights into evolution of multicellular fungi from the assembled chromosomes of the mushroom Coprinopsis cinerea (Coprinus cinereus).</title>
        <authorList>
            <person name="Stajich J.E."/>
            <person name="Wilke S.K."/>
            <person name="Ahren D."/>
            <person name="Au C.H."/>
            <person name="Birren B.W."/>
            <person name="Borodovsky M."/>
            <person name="Burns C."/>
            <person name="Canback B."/>
            <person name="Casselton L.A."/>
            <person name="Cheng C.K."/>
            <person name="Deng J."/>
            <person name="Dietrich F.S."/>
            <person name="Fargo D.C."/>
            <person name="Farman M.L."/>
            <person name="Gathman A.C."/>
            <person name="Goldberg J."/>
            <person name="Guigo R."/>
            <person name="Hoegger P.J."/>
            <person name="Hooker J.B."/>
            <person name="Huggins A."/>
            <person name="James T.Y."/>
            <person name="Kamada T."/>
            <person name="Kilaru S."/>
            <person name="Kodira C."/>
            <person name="Kues U."/>
            <person name="Kupfer D."/>
            <person name="Kwan H.S."/>
            <person name="Lomsadze A."/>
            <person name="Li W."/>
            <person name="Lilly W.W."/>
            <person name="Ma L.J."/>
            <person name="Mackey A.J."/>
            <person name="Manning G."/>
            <person name="Martin F."/>
            <person name="Muraguchi H."/>
            <person name="Natvig D.O."/>
            <person name="Palmerini H."/>
            <person name="Ramesh M.A."/>
            <person name="Rehmeyer C.J."/>
            <person name="Roe B.A."/>
            <person name="Shenoy N."/>
            <person name="Stanke M."/>
            <person name="Ter-Hovhannisyan V."/>
            <person name="Tunlid A."/>
            <person name="Velagapudi R."/>
            <person name="Vision T.J."/>
            <person name="Zeng Q."/>
            <person name="Zolan M.E."/>
            <person name="Pukkila P.J."/>
        </authorList>
    </citation>
    <scope>NUCLEOTIDE SEQUENCE [LARGE SCALE GENOMIC DNA]</scope>
    <source>
        <strain evidence="3">Okayama-7 / 130 / ATCC MYA-4618 / FGSC 9003</strain>
    </source>
</reference>
<feature type="compositionally biased region" description="Acidic residues" evidence="1">
    <location>
        <begin position="238"/>
        <end position="254"/>
    </location>
</feature>
<protein>
    <submittedName>
        <fullName evidence="2">Uncharacterized protein</fullName>
    </submittedName>
</protein>
<keyword evidence="3" id="KW-1185">Reference proteome</keyword>
<feature type="region of interest" description="Disordered" evidence="1">
    <location>
        <begin position="233"/>
        <end position="255"/>
    </location>
</feature>
<dbReference type="Proteomes" id="UP000001861">
    <property type="component" value="Unassembled WGS sequence"/>
</dbReference>
<accession>A8P1M5</accession>